<evidence type="ECO:0000259" key="3">
    <source>
        <dbReference type="Pfam" id="PF13472"/>
    </source>
</evidence>
<keyword evidence="2" id="KW-0472">Membrane</keyword>
<evidence type="ECO:0000313" key="4">
    <source>
        <dbReference type="EMBL" id="HIX95611.1"/>
    </source>
</evidence>
<comment type="caution">
    <text evidence="4">The sequence shown here is derived from an EMBL/GenBank/DDBJ whole genome shotgun (WGS) entry which is preliminary data.</text>
</comment>
<proteinExistence type="predicted"/>
<feature type="region of interest" description="Disordered" evidence="1">
    <location>
        <begin position="1"/>
        <end position="61"/>
    </location>
</feature>
<accession>A0A9D1Y2V9</accession>
<gene>
    <name evidence="4" type="ORF">H9846_09155</name>
</gene>
<reference evidence="4" key="2">
    <citation type="submission" date="2021-04" db="EMBL/GenBank/DDBJ databases">
        <authorList>
            <person name="Gilroy R."/>
        </authorList>
    </citation>
    <scope>NUCLEOTIDE SEQUENCE</scope>
    <source>
        <strain evidence="4">ChiHecec2B26-7398</strain>
    </source>
</reference>
<protein>
    <submittedName>
        <fullName evidence="4">Lipase</fullName>
    </submittedName>
</protein>
<dbReference type="InterPro" id="IPR036514">
    <property type="entry name" value="SGNH_hydro_sf"/>
</dbReference>
<feature type="transmembrane region" description="Helical" evidence="2">
    <location>
        <begin position="66"/>
        <end position="85"/>
    </location>
</feature>
<dbReference type="AlphaFoldDB" id="A0A9D1Y2V9"/>
<keyword evidence="2" id="KW-0812">Transmembrane</keyword>
<dbReference type="SUPFAM" id="SSF52266">
    <property type="entry name" value="SGNH hydrolase"/>
    <property type="match status" value="1"/>
</dbReference>
<dbReference type="Pfam" id="PF13472">
    <property type="entry name" value="Lipase_GDSL_2"/>
    <property type="match status" value="1"/>
</dbReference>
<keyword evidence="2" id="KW-1133">Transmembrane helix</keyword>
<name>A0A9D1Y2V9_9FIRM</name>
<dbReference type="Gene3D" id="3.40.50.1110">
    <property type="entry name" value="SGNH hydrolase"/>
    <property type="match status" value="1"/>
</dbReference>
<evidence type="ECO:0000256" key="2">
    <source>
        <dbReference type="SAM" id="Phobius"/>
    </source>
</evidence>
<feature type="domain" description="SGNH hydrolase-type esterase" evidence="3">
    <location>
        <begin position="170"/>
        <end position="344"/>
    </location>
</feature>
<evidence type="ECO:0000256" key="1">
    <source>
        <dbReference type="SAM" id="MobiDB-lite"/>
    </source>
</evidence>
<organism evidence="4 5">
    <name type="scientific">Candidatus Gemmiger excrementipullorum</name>
    <dbReference type="NCBI Taxonomy" id="2838610"/>
    <lineage>
        <taxon>Bacteria</taxon>
        <taxon>Bacillati</taxon>
        <taxon>Bacillota</taxon>
        <taxon>Clostridia</taxon>
        <taxon>Eubacteriales</taxon>
        <taxon>Gemmiger</taxon>
    </lineage>
</organism>
<evidence type="ECO:0000313" key="5">
    <source>
        <dbReference type="Proteomes" id="UP000886751"/>
    </source>
</evidence>
<dbReference type="InterPro" id="IPR013830">
    <property type="entry name" value="SGNH_hydro"/>
</dbReference>
<sequence>MPNPPRPGRHWPRPETEYEWQDGWARPEPPRRAAPPPPQRPPRTPQQQRAAARRARERRRRRRRTFFLGTVVGILALSGVITVLLPKSVTGEPEATPAPQVGSTQLVAPVPYGTSGGPSADATPALNWGSVGPVQQTADTGYTYTAAPAAPAALPEFGRVDTSWFADAAFLGDSLTAGFCESEYDINVGGALICGYEGVSPNTIVNRTTAKNPDRGDEVALDVLANAQPAKLYILIGTNALVATGNDESFLNYYARMLDELRAALPNTALYVQSVLAATQETVADDAPGLAPDRLASINASIQQLCAERGCYFLDLNAEFSDESGYLLADYAQPDGVHLTVSGYNKWVSYLCTHVPYNKNNPYQAGSTYYLSDELQQLLADIP</sequence>
<feature type="compositionally biased region" description="Pro residues" evidence="1">
    <location>
        <begin position="32"/>
        <end position="44"/>
    </location>
</feature>
<dbReference type="EMBL" id="DXEI01000135">
    <property type="protein sequence ID" value="HIX95611.1"/>
    <property type="molecule type" value="Genomic_DNA"/>
</dbReference>
<feature type="compositionally biased region" description="Basic residues" evidence="1">
    <location>
        <begin position="51"/>
        <end position="61"/>
    </location>
</feature>
<dbReference type="Proteomes" id="UP000886751">
    <property type="component" value="Unassembled WGS sequence"/>
</dbReference>
<reference evidence="4" key="1">
    <citation type="journal article" date="2021" name="PeerJ">
        <title>Extensive microbial diversity within the chicken gut microbiome revealed by metagenomics and culture.</title>
        <authorList>
            <person name="Gilroy R."/>
            <person name="Ravi A."/>
            <person name="Getino M."/>
            <person name="Pursley I."/>
            <person name="Horton D.L."/>
            <person name="Alikhan N.F."/>
            <person name="Baker D."/>
            <person name="Gharbi K."/>
            <person name="Hall N."/>
            <person name="Watson M."/>
            <person name="Adriaenssens E.M."/>
            <person name="Foster-Nyarko E."/>
            <person name="Jarju S."/>
            <person name="Secka A."/>
            <person name="Antonio M."/>
            <person name="Oren A."/>
            <person name="Chaudhuri R.R."/>
            <person name="La Ragione R."/>
            <person name="Hildebrand F."/>
            <person name="Pallen M.J."/>
        </authorList>
    </citation>
    <scope>NUCLEOTIDE SEQUENCE</scope>
    <source>
        <strain evidence="4">ChiHecec2B26-7398</strain>
    </source>
</reference>